<protein>
    <submittedName>
        <fullName evidence="2">Uncharacterized protein</fullName>
    </submittedName>
</protein>
<accession>A0A409YA32</accession>
<keyword evidence="1" id="KW-0472">Membrane</keyword>
<organism evidence="2 3">
    <name type="scientific">Panaeolus cyanescens</name>
    <dbReference type="NCBI Taxonomy" id="181874"/>
    <lineage>
        <taxon>Eukaryota</taxon>
        <taxon>Fungi</taxon>
        <taxon>Dikarya</taxon>
        <taxon>Basidiomycota</taxon>
        <taxon>Agaricomycotina</taxon>
        <taxon>Agaricomycetes</taxon>
        <taxon>Agaricomycetidae</taxon>
        <taxon>Agaricales</taxon>
        <taxon>Agaricineae</taxon>
        <taxon>Galeropsidaceae</taxon>
        <taxon>Panaeolus</taxon>
    </lineage>
</organism>
<dbReference type="Proteomes" id="UP000284842">
    <property type="component" value="Unassembled WGS sequence"/>
</dbReference>
<dbReference type="EMBL" id="NHTK01001343">
    <property type="protein sequence ID" value="PPQ99860.1"/>
    <property type="molecule type" value="Genomic_DNA"/>
</dbReference>
<evidence type="ECO:0000256" key="1">
    <source>
        <dbReference type="SAM" id="Phobius"/>
    </source>
</evidence>
<name>A0A409YA32_9AGAR</name>
<dbReference type="InParanoid" id="A0A409YA32"/>
<sequence length="447" mass="48881">MSISLIHYDDTNPDIQYEGNWRLVSVTPAMNNFGDSGPTLNNTLHVATGVARFLYPFRSDSEIRVFGTSNNNRSVPPPKITCKVDGIDINTDSGWGVQQNDHLYCWNTDLELSPTEDHVLEFTAEIPEGQEFMLDSLFTAPLSKGDSNLENAFLRVTGEGDMITYQGTWATFEMKELTTVNGSKAIIDFSGRIATAEWSLDGGPKTRFTFPKKSNPGRLYDELVFTVGPIPSAQHRLEVTYLSQDAAPLCLQYLMIETAPDPNKQRPTLTGSWATGTTGLGTVPTGQTSSPSVPSGKWYYNQYLRPIQSTGLSTGAKAGIGAGFGAAFLLLLALGYLLWKARRHRSTIYVDQEDIVPTPTPPRPLTAADPYLVNRPTLAGISKESSTHVATTTASSSLDLQTPAVTSPARNSLFSMFWFRRDLIRRPPAGAPNVKARSDAPPAYTAF</sequence>
<keyword evidence="1" id="KW-1133">Transmembrane helix</keyword>
<reference evidence="2 3" key="1">
    <citation type="journal article" date="2018" name="Evol. Lett.">
        <title>Horizontal gene cluster transfer increased hallucinogenic mushroom diversity.</title>
        <authorList>
            <person name="Reynolds H.T."/>
            <person name="Vijayakumar V."/>
            <person name="Gluck-Thaler E."/>
            <person name="Korotkin H.B."/>
            <person name="Matheny P.B."/>
            <person name="Slot J.C."/>
        </authorList>
    </citation>
    <scope>NUCLEOTIDE SEQUENCE [LARGE SCALE GENOMIC DNA]</scope>
    <source>
        <strain evidence="2 3">2629</strain>
    </source>
</reference>
<dbReference type="AlphaFoldDB" id="A0A409YA32"/>
<gene>
    <name evidence="2" type="ORF">CVT24_009611</name>
</gene>
<comment type="caution">
    <text evidence="2">The sequence shown here is derived from an EMBL/GenBank/DDBJ whole genome shotgun (WGS) entry which is preliminary data.</text>
</comment>
<feature type="transmembrane region" description="Helical" evidence="1">
    <location>
        <begin position="318"/>
        <end position="339"/>
    </location>
</feature>
<keyword evidence="3" id="KW-1185">Reference proteome</keyword>
<keyword evidence="1" id="KW-0812">Transmembrane</keyword>
<evidence type="ECO:0000313" key="2">
    <source>
        <dbReference type="EMBL" id="PPQ99860.1"/>
    </source>
</evidence>
<proteinExistence type="predicted"/>
<evidence type="ECO:0000313" key="3">
    <source>
        <dbReference type="Proteomes" id="UP000284842"/>
    </source>
</evidence>